<dbReference type="RefSeq" id="WP_278246574.1">
    <property type="nucleotide sequence ID" value="NZ_HG917868.1"/>
</dbReference>
<dbReference type="HOGENOM" id="CLU_215266_0_0_9"/>
<dbReference type="Proteomes" id="UP000019426">
    <property type="component" value="Chromosome M2/40_rep1"/>
</dbReference>
<evidence type="ECO:0000313" key="2">
    <source>
        <dbReference type="EMBL" id="CDM67632.1"/>
    </source>
</evidence>
<feature type="compositionally biased region" description="Basic and acidic residues" evidence="1">
    <location>
        <begin position="32"/>
        <end position="44"/>
    </location>
</feature>
<accession>W6S034</accession>
<dbReference type="AlphaFoldDB" id="W6S034"/>
<evidence type="ECO:0000313" key="3">
    <source>
        <dbReference type="Proteomes" id="UP000019426"/>
    </source>
</evidence>
<evidence type="ECO:0000256" key="1">
    <source>
        <dbReference type="SAM" id="MobiDB-lite"/>
    </source>
</evidence>
<protein>
    <submittedName>
        <fullName evidence="2">Uncharacterized protein</fullName>
    </submittedName>
</protein>
<sequence length="44" mass="5058">MGNKMIKHKTKTHKHVNHDPRVESAKAVFGEPKAKPYDPTDFKI</sequence>
<dbReference type="STRING" id="1216932.CM240_0467"/>
<keyword evidence="3" id="KW-1185">Reference proteome</keyword>
<feature type="compositionally biased region" description="Basic residues" evidence="1">
    <location>
        <begin position="1"/>
        <end position="16"/>
    </location>
</feature>
<gene>
    <name evidence="2" type="ORF">CM240_0467</name>
</gene>
<reference evidence="2 3" key="1">
    <citation type="submission" date="2013-11" db="EMBL/GenBank/DDBJ databases">
        <title>Complete genome sequence of Clostridum sp. M2/40.</title>
        <authorList>
            <person name="Wibberg D."/>
            <person name="Puehler A."/>
            <person name="Schlueter A."/>
        </authorList>
    </citation>
    <scope>NUCLEOTIDE SEQUENCE [LARGE SCALE GENOMIC DNA]</scope>
    <source>
        <strain evidence="3">M2/40</strain>
    </source>
</reference>
<dbReference type="InterPro" id="IPR053788">
    <property type="entry name" value="CPC_1213-like"/>
</dbReference>
<dbReference type="eggNOG" id="ENOG50324QY">
    <property type="taxonomic scope" value="Bacteria"/>
</dbReference>
<feature type="region of interest" description="Disordered" evidence="1">
    <location>
        <begin position="1"/>
        <end position="44"/>
    </location>
</feature>
<organism evidence="2 3">
    <name type="scientific">Clostridium bornimense</name>
    <dbReference type="NCBI Taxonomy" id="1216932"/>
    <lineage>
        <taxon>Bacteria</taxon>
        <taxon>Bacillati</taxon>
        <taxon>Bacillota</taxon>
        <taxon>Clostridia</taxon>
        <taxon>Eubacteriales</taxon>
        <taxon>Clostridiaceae</taxon>
        <taxon>Clostridium</taxon>
    </lineage>
</organism>
<proteinExistence type="predicted"/>
<name>W6S034_9CLOT</name>
<dbReference type="KEGG" id="clt:CM240_0467"/>
<dbReference type="EMBL" id="HG917868">
    <property type="protein sequence ID" value="CDM67632.1"/>
    <property type="molecule type" value="Genomic_DNA"/>
</dbReference>
<dbReference type="NCBIfam" id="NF040908">
    <property type="entry name" value="CPC_1213_fam"/>
    <property type="match status" value="1"/>
</dbReference>
<dbReference type="PATRIC" id="fig|1216932.3.peg.450"/>